<evidence type="ECO:0000256" key="1">
    <source>
        <dbReference type="SAM" id="MobiDB-lite"/>
    </source>
</evidence>
<protein>
    <submittedName>
        <fullName evidence="2">Uncharacterized protein</fullName>
    </submittedName>
</protein>
<sequence length="257" mass="28727">MRTDPKSSPDDVFGPHGSKARRDYSSWNSHPNRRIAISNRSPRPSNFLLQTASSKRLPDSSFGLQYRQKSCRKQSKPDRRWQRQSGLWNSEPNKKEAIEEADDLEAETIETKGVEDLGTKELKESVAAEERLAPGKRGGRRLPLKQAADESDALTVRRRRRRRRRGRIQGRRVTRRPAAVKTRAPGASLRAGNNANVSVPEAPSEAHQSDMSAHLQSAEICKSLDRLPHDAQIFDSDLGIGAPALVSRVPAWLLSSE</sequence>
<reference evidence="2" key="1">
    <citation type="submission" date="2018-11" db="EMBL/GenBank/DDBJ databases">
        <authorList>
            <consortium name="Pathogen Informatics"/>
        </authorList>
    </citation>
    <scope>NUCLEOTIDE SEQUENCE</scope>
</reference>
<dbReference type="EMBL" id="CAAALY010050964">
    <property type="protein sequence ID" value="VEL21378.1"/>
    <property type="molecule type" value="Genomic_DNA"/>
</dbReference>
<accession>A0A3S5FDV7</accession>
<keyword evidence="3" id="KW-1185">Reference proteome</keyword>
<dbReference type="Proteomes" id="UP000784294">
    <property type="component" value="Unassembled WGS sequence"/>
</dbReference>
<feature type="compositionally biased region" description="Basic residues" evidence="1">
    <location>
        <begin position="156"/>
        <end position="175"/>
    </location>
</feature>
<dbReference type="AlphaFoldDB" id="A0A3S5FDV7"/>
<feature type="region of interest" description="Disordered" evidence="1">
    <location>
        <begin position="66"/>
        <end position="103"/>
    </location>
</feature>
<evidence type="ECO:0000313" key="2">
    <source>
        <dbReference type="EMBL" id="VEL21378.1"/>
    </source>
</evidence>
<name>A0A3S5FDV7_9PLAT</name>
<evidence type="ECO:0000313" key="3">
    <source>
        <dbReference type="Proteomes" id="UP000784294"/>
    </source>
</evidence>
<gene>
    <name evidence="2" type="ORF">PXEA_LOCUS14818</name>
</gene>
<comment type="caution">
    <text evidence="2">The sequence shown here is derived from an EMBL/GenBank/DDBJ whole genome shotgun (WGS) entry which is preliminary data.</text>
</comment>
<proteinExistence type="predicted"/>
<feature type="region of interest" description="Disordered" evidence="1">
    <location>
        <begin position="129"/>
        <end position="206"/>
    </location>
</feature>
<feature type="region of interest" description="Disordered" evidence="1">
    <location>
        <begin position="1"/>
        <end position="46"/>
    </location>
</feature>
<organism evidence="2 3">
    <name type="scientific">Protopolystoma xenopodis</name>
    <dbReference type="NCBI Taxonomy" id="117903"/>
    <lineage>
        <taxon>Eukaryota</taxon>
        <taxon>Metazoa</taxon>
        <taxon>Spiralia</taxon>
        <taxon>Lophotrochozoa</taxon>
        <taxon>Platyhelminthes</taxon>
        <taxon>Monogenea</taxon>
        <taxon>Polyopisthocotylea</taxon>
        <taxon>Polystomatidea</taxon>
        <taxon>Polystomatidae</taxon>
        <taxon>Protopolystoma</taxon>
    </lineage>
</organism>